<name>A0ABW6B0J5_9SPHI</name>
<evidence type="ECO:0000313" key="1">
    <source>
        <dbReference type="EMBL" id="MFD2961754.1"/>
    </source>
</evidence>
<evidence type="ECO:0000313" key="2">
    <source>
        <dbReference type="Proteomes" id="UP001597560"/>
    </source>
</evidence>
<protein>
    <submittedName>
        <fullName evidence="1">Uncharacterized protein</fullName>
    </submittedName>
</protein>
<sequence length="61" mass="6688">MNNQGRAGYLAPDCKAFMARIGSVSLPQSACILQDEQSCKYFAARCFGIVQGHFSQHTGYI</sequence>
<dbReference type="Proteomes" id="UP001597560">
    <property type="component" value="Unassembled WGS sequence"/>
</dbReference>
<gene>
    <name evidence="1" type="ORF">ACFS6J_08160</name>
</gene>
<keyword evidence="2" id="KW-1185">Reference proteome</keyword>
<accession>A0ABW6B0J5</accession>
<comment type="caution">
    <text evidence="1">The sequence shown here is derived from an EMBL/GenBank/DDBJ whole genome shotgun (WGS) entry which is preliminary data.</text>
</comment>
<reference evidence="2" key="1">
    <citation type="journal article" date="2019" name="Int. J. Syst. Evol. Microbiol.">
        <title>The Global Catalogue of Microorganisms (GCM) 10K type strain sequencing project: providing services to taxonomists for standard genome sequencing and annotation.</title>
        <authorList>
            <consortium name="The Broad Institute Genomics Platform"/>
            <consortium name="The Broad Institute Genome Sequencing Center for Infectious Disease"/>
            <person name="Wu L."/>
            <person name="Ma J."/>
        </authorList>
    </citation>
    <scope>NUCLEOTIDE SEQUENCE [LARGE SCALE GENOMIC DNA]</scope>
    <source>
        <strain evidence="2">KCTC 23098</strain>
    </source>
</reference>
<dbReference type="RefSeq" id="WP_377610016.1">
    <property type="nucleotide sequence ID" value="NZ_JAHVEY010000002.1"/>
</dbReference>
<proteinExistence type="predicted"/>
<organism evidence="1 2">
    <name type="scientific">Olivibacter jilunii</name>
    <dbReference type="NCBI Taxonomy" id="985016"/>
    <lineage>
        <taxon>Bacteria</taxon>
        <taxon>Pseudomonadati</taxon>
        <taxon>Bacteroidota</taxon>
        <taxon>Sphingobacteriia</taxon>
        <taxon>Sphingobacteriales</taxon>
        <taxon>Sphingobacteriaceae</taxon>
        <taxon>Olivibacter</taxon>
    </lineage>
</organism>
<dbReference type="EMBL" id="JBHUPA010000003">
    <property type="protein sequence ID" value="MFD2961754.1"/>
    <property type="molecule type" value="Genomic_DNA"/>
</dbReference>